<accession>A0ABT5D0F5</accession>
<organism evidence="1 2">
    <name type="scientific">Stigmatella ashevillensis</name>
    <dbReference type="NCBI Taxonomy" id="2995309"/>
    <lineage>
        <taxon>Bacteria</taxon>
        <taxon>Pseudomonadati</taxon>
        <taxon>Myxococcota</taxon>
        <taxon>Myxococcia</taxon>
        <taxon>Myxococcales</taxon>
        <taxon>Cystobacterineae</taxon>
        <taxon>Archangiaceae</taxon>
        <taxon>Stigmatella</taxon>
    </lineage>
</organism>
<keyword evidence="2" id="KW-1185">Reference proteome</keyword>
<reference evidence="1 2" key="1">
    <citation type="submission" date="2022-11" db="EMBL/GenBank/DDBJ databases">
        <title>Minimal conservation of predation-associated metabolite biosynthetic gene clusters underscores biosynthetic potential of Myxococcota including descriptions for ten novel species: Archangium lansinium sp. nov., Myxococcus landrumus sp. nov., Nannocystis bai.</title>
        <authorList>
            <person name="Ahearne A."/>
            <person name="Stevens C."/>
            <person name="Dowd S."/>
        </authorList>
    </citation>
    <scope>NUCLEOTIDE SEQUENCE [LARGE SCALE GENOMIC DNA]</scope>
    <source>
        <strain evidence="1 2">NCWAL01</strain>
    </source>
</reference>
<evidence type="ECO:0000313" key="2">
    <source>
        <dbReference type="Proteomes" id="UP001221838"/>
    </source>
</evidence>
<dbReference type="EMBL" id="JAQNDM010000001">
    <property type="protein sequence ID" value="MDC0707157.1"/>
    <property type="molecule type" value="Genomic_DNA"/>
</dbReference>
<name>A0ABT5D0F5_9BACT</name>
<dbReference type="RefSeq" id="WP_272134405.1">
    <property type="nucleotide sequence ID" value="NZ_JAQNDM010000001.1"/>
</dbReference>
<gene>
    <name evidence="1" type="ORF">POL68_01625</name>
</gene>
<dbReference type="Proteomes" id="UP001221838">
    <property type="component" value="Unassembled WGS sequence"/>
</dbReference>
<proteinExistence type="predicted"/>
<evidence type="ECO:0000313" key="1">
    <source>
        <dbReference type="EMBL" id="MDC0707157.1"/>
    </source>
</evidence>
<comment type="caution">
    <text evidence="1">The sequence shown here is derived from an EMBL/GenBank/DDBJ whole genome shotgun (WGS) entry which is preliminary data.</text>
</comment>
<protein>
    <submittedName>
        <fullName evidence="1">Uncharacterized protein</fullName>
    </submittedName>
</protein>
<sequence length="394" mass="42819">MGVLLLPCLASAATEDDPLFVNDEIIEVDPRFPPRTYPPGHVLDNTVPWLTQVVAFDPNHEFTPEEQAKVIESELILNDARRSPLDSDDGMALLMINQGTIPEALTRTPLRLDMLIPPVDPGQEEINICPRSQQYIVNSAYSTGDRFGNDLFGAAYNIAAHLRVERVLGGTKFDSRAEGVVSATAFSARRDIVRAYAYLTTTPTTGNGEAAIFLMGNAAWSQNFASQRSHTKKIDRHFFRSQKVFMVGPVPVRVTASLDGHASMNVTANWGTLGSSLSATPKGAVDANASAGVDVGIAAMGISGNLRLIEVSFPVTSQITVNNFNQLPWGIKVNREIKTLNGRISLYAIVRFIFFSKRWDLTIASWSGFTSSTNLFTANGTPSLSTATVSLLEP</sequence>